<keyword evidence="2" id="KW-1185">Reference proteome</keyword>
<proteinExistence type="predicted"/>
<sequence length="124" mass="13809">MLPAGNPGKSSSMSQGKCYASGSNHSGELSVTFIAPPKQWIIGLLQKAMAVTSRSKNYSQSPRCCGIHLEFSFQRRNEHCSQLILNNDLRKPGKLNAIGAKIQWNERNYRTLLTKEGEKNQQSN</sequence>
<gene>
    <name evidence="1" type="ORF">NPIL_398981</name>
</gene>
<dbReference type="EMBL" id="BMAW01039738">
    <property type="protein sequence ID" value="GFU56977.1"/>
    <property type="molecule type" value="Genomic_DNA"/>
</dbReference>
<accession>A0A8X6UX01</accession>
<name>A0A8X6UX01_NEPPI</name>
<reference evidence="1" key="1">
    <citation type="submission" date="2020-08" db="EMBL/GenBank/DDBJ databases">
        <title>Multicomponent nature underlies the extraordinary mechanical properties of spider dragline silk.</title>
        <authorList>
            <person name="Kono N."/>
            <person name="Nakamura H."/>
            <person name="Mori M."/>
            <person name="Yoshida Y."/>
            <person name="Ohtoshi R."/>
            <person name="Malay A.D."/>
            <person name="Moran D.A.P."/>
            <person name="Tomita M."/>
            <person name="Numata K."/>
            <person name="Arakawa K."/>
        </authorList>
    </citation>
    <scope>NUCLEOTIDE SEQUENCE</scope>
</reference>
<dbReference type="Proteomes" id="UP000887013">
    <property type="component" value="Unassembled WGS sequence"/>
</dbReference>
<evidence type="ECO:0000313" key="1">
    <source>
        <dbReference type="EMBL" id="GFU56977.1"/>
    </source>
</evidence>
<evidence type="ECO:0000313" key="2">
    <source>
        <dbReference type="Proteomes" id="UP000887013"/>
    </source>
</evidence>
<organism evidence="1 2">
    <name type="scientific">Nephila pilipes</name>
    <name type="common">Giant wood spider</name>
    <name type="synonym">Nephila maculata</name>
    <dbReference type="NCBI Taxonomy" id="299642"/>
    <lineage>
        <taxon>Eukaryota</taxon>
        <taxon>Metazoa</taxon>
        <taxon>Ecdysozoa</taxon>
        <taxon>Arthropoda</taxon>
        <taxon>Chelicerata</taxon>
        <taxon>Arachnida</taxon>
        <taxon>Araneae</taxon>
        <taxon>Araneomorphae</taxon>
        <taxon>Entelegynae</taxon>
        <taxon>Araneoidea</taxon>
        <taxon>Nephilidae</taxon>
        <taxon>Nephila</taxon>
    </lineage>
</organism>
<dbReference type="AlphaFoldDB" id="A0A8X6UX01"/>
<comment type="caution">
    <text evidence="1">The sequence shown here is derived from an EMBL/GenBank/DDBJ whole genome shotgun (WGS) entry which is preliminary data.</text>
</comment>
<protein>
    <submittedName>
        <fullName evidence="1">Uncharacterized protein</fullName>
    </submittedName>
</protein>